<dbReference type="AlphaFoldDB" id="A0A1G6SJF2"/>
<dbReference type="EMBL" id="FNBJ01000027">
    <property type="protein sequence ID" value="SDF84422.1"/>
    <property type="molecule type" value="Genomic_DNA"/>
</dbReference>
<keyword evidence="8" id="KW-1185">Reference proteome</keyword>
<evidence type="ECO:0000313" key="5">
    <source>
        <dbReference type="EMBL" id="SET12525.1"/>
    </source>
</evidence>
<dbReference type="EMBL" id="SOAA01000029">
    <property type="protein sequence ID" value="TDS27108.1"/>
    <property type="molecule type" value="Genomic_DNA"/>
</dbReference>
<dbReference type="Proteomes" id="UP000295758">
    <property type="component" value="Unassembled WGS sequence"/>
</dbReference>
<accession>A0A1G6SJF2</accession>
<evidence type="ECO:0000313" key="8">
    <source>
        <dbReference type="Proteomes" id="UP000199519"/>
    </source>
</evidence>
<evidence type="ECO:0000313" key="10">
    <source>
        <dbReference type="Proteomes" id="UP000324896"/>
    </source>
</evidence>
<dbReference type="Proteomes" id="UP000324896">
    <property type="component" value="Unassembled WGS sequence"/>
</dbReference>
<dbReference type="EMBL" id="FMYT01000030">
    <property type="protein sequence ID" value="SDD16804.1"/>
    <property type="molecule type" value="Genomic_DNA"/>
</dbReference>
<dbReference type="InterPro" id="IPR004919">
    <property type="entry name" value="GmrSD_N"/>
</dbReference>
<dbReference type="Pfam" id="PF07510">
    <property type="entry name" value="GmrSD_C"/>
    <property type="match status" value="1"/>
</dbReference>
<evidence type="ECO:0000313" key="6">
    <source>
        <dbReference type="EMBL" id="TDS27108.1"/>
    </source>
</evidence>
<evidence type="ECO:0000313" key="9">
    <source>
        <dbReference type="Proteomes" id="UP000295758"/>
    </source>
</evidence>
<proteinExistence type="predicted"/>
<evidence type="ECO:0000259" key="2">
    <source>
        <dbReference type="Pfam" id="PF07510"/>
    </source>
</evidence>
<dbReference type="InterPro" id="IPR011089">
    <property type="entry name" value="GmrSD_C"/>
</dbReference>
<dbReference type="PANTHER" id="PTHR35149:SF2">
    <property type="entry name" value="DUF262 DOMAIN-CONTAINING PROTEIN"/>
    <property type="match status" value="1"/>
</dbReference>
<reference evidence="7 8" key="1">
    <citation type="submission" date="2016-10" db="EMBL/GenBank/DDBJ databases">
        <authorList>
            <person name="Varghese N."/>
            <person name="Submissions S."/>
        </authorList>
    </citation>
    <scope>NUCLEOTIDE SEQUENCE [LARGE SCALE GENOMIC DNA]</scope>
    <source>
        <strain evidence="3 10">WG10</strain>
        <strain evidence="4 8">WG2</strain>
        <strain evidence="5 7">WG5</strain>
    </source>
</reference>
<dbReference type="PANTHER" id="PTHR35149">
    <property type="entry name" value="SLL5132 PROTEIN"/>
    <property type="match status" value="1"/>
</dbReference>
<protein>
    <submittedName>
        <fullName evidence="3">Uncharacterized conserved protein, contains ParB-like and HNH nuclease domains</fullName>
    </submittedName>
    <submittedName>
        <fullName evidence="6">Uncharacterized protein with ParB-like and HNH nuclease domain</fullName>
    </submittedName>
</protein>
<dbReference type="EMBL" id="FOHG01000028">
    <property type="protein sequence ID" value="SET12525.1"/>
    <property type="molecule type" value="Genomic_DNA"/>
</dbReference>
<evidence type="ECO:0000259" key="1">
    <source>
        <dbReference type="Pfam" id="PF03235"/>
    </source>
</evidence>
<evidence type="ECO:0000313" key="3">
    <source>
        <dbReference type="EMBL" id="SDD16804.1"/>
    </source>
</evidence>
<dbReference type="Proteomes" id="UP000199519">
    <property type="component" value="Unassembled WGS sequence"/>
</dbReference>
<feature type="domain" description="GmrSD restriction endonucleases C-terminal" evidence="2">
    <location>
        <begin position="420"/>
        <end position="563"/>
    </location>
</feature>
<evidence type="ECO:0000313" key="4">
    <source>
        <dbReference type="EMBL" id="SDF84422.1"/>
    </source>
</evidence>
<reference evidence="6 9" key="2">
    <citation type="submission" date="2019-03" db="EMBL/GenBank/DDBJ databases">
        <title>Deep subsurface shale carbon reservoir microbial communities from Ohio and West Virginia, USA.</title>
        <authorList>
            <person name="Wrighton K."/>
        </authorList>
    </citation>
    <scope>NUCLEOTIDE SEQUENCE [LARGE SCALE GENOMIC DNA]</scope>
    <source>
        <strain evidence="6 9">UTICA-S4D12</strain>
    </source>
</reference>
<evidence type="ECO:0000313" key="7">
    <source>
        <dbReference type="Proteomes" id="UP000198612"/>
    </source>
</evidence>
<dbReference type="OrthoDB" id="9798761at2"/>
<dbReference type="Pfam" id="PF03235">
    <property type="entry name" value="GmrSD_N"/>
    <property type="match status" value="1"/>
</dbReference>
<dbReference type="RefSeq" id="WP_073159270.1">
    <property type="nucleotide sequence ID" value="NZ_FMYT01000030.1"/>
</dbReference>
<organism evidence="3 10">
    <name type="scientific">Halanaerobium congolense</name>
    <dbReference type="NCBI Taxonomy" id="54121"/>
    <lineage>
        <taxon>Bacteria</taxon>
        <taxon>Bacillati</taxon>
        <taxon>Bacillota</taxon>
        <taxon>Clostridia</taxon>
        <taxon>Halanaerobiales</taxon>
        <taxon>Halanaerobiaceae</taxon>
        <taxon>Halanaerobium</taxon>
    </lineage>
</organism>
<dbReference type="Proteomes" id="UP000198612">
    <property type="component" value="Unassembled WGS sequence"/>
</dbReference>
<sequence length="571" mass="67629">MGNKIHAEEMKIEEVLTGNSEYYKIPDYQRRFSWKREQLEDFWFDLNSLEADEEHFLGSIVVITGAHNIGFNELELVDGQQRLTTIMLLLKNIQKKFKDNQEYNEMAKMINANYLFTKNKKAKRRIQLELGKLDHSDYENIMNDNMKSIDNQNLINAYKFFEEKLSKMTEKEIEEVYDKLLEQILVVLIQAQNEKSAFRLFETLNDRGLELSAIDLMKNYLLKVANNNEDVDTDLIKENWENIILNIQDVNRKVRFFRHYIMSSEPVTNSKITQRRVYDRFKEIINEDLADYNLTIEDYIKDMEEKSELYRNINNANIGDDFFTKNQRTIINDHLNNFNAIGALPARTLLLKAFDQTLKKELSVQDLTSILEYIETFSIRRIVGQLATGELDTIYNYLAVNAFSEDNPKLFIKNYFEKNMPSDSEFENNFKERDFRNNDQTKYILDTFEKKHFMKNAAGKSIKERSEVHIEHIAPTSSFTAKKYKKWADYLDVDKAEFENLKTRIGNLTLLEYKLNIRASNKPFLQKKKRYDESSFKMTEEIIKNYSDWKSNSILQRSEELSKIAVDIWSL</sequence>
<feature type="domain" description="GmrSD restriction endonucleases N-terminal" evidence="1">
    <location>
        <begin position="13"/>
        <end position="222"/>
    </location>
</feature>
<name>A0A1G6SJF2_9FIRM</name>
<gene>
    <name evidence="6" type="ORF">BY453_12910</name>
    <name evidence="3" type="ORF">SAMN04488597_13017</name>
    <name evidence="4" type="ORF">SAMN04488598_1273</name>
    <name evidence="5" type="ORF">SAMN04515652_1283</name>
</gene>